<dbReference type="InterPro" id="IPR036259">
    <property type="entry name" value="MFS_trans_sf"/>
</dbReference>
<proteinExistence type="predicted"/>
<dbReference type="AlphaFoldDB" id="A0A3R9ZKF8"/>
<accession>A0A3R9ZKF8</accession>
<evidence type="ECO:0000259" key="6">
    <source>
        <dbReference type="PROSITE" id="PS50850"/>
    </source>
</evidence>
<dbReference type="OrthoDB" id="9787026at2"/>
<comment type="subcellular location">
    <subcellularLocation>
        <location evidence="1">Cell membrane</location>
        <topology evidence="1">Multi-pass membrane protein</topology>
    </subcellularLocation>
</comment>
<feature type="transmembrane region" description="Helical" evidence="5">
    <location>
        <begin position="348"/>
        <end position="370"/>
    </location>
</feature>
<keyword evidence="3 5" id="KW-1133">Transmembrane helix</keyword>
<feature type="transmembrane region" description="Helical" evidence="5">
    <location>
        <begin position="87"/>
        <end position="108"/>
    </location>
</feature>
<evidence type="ECO:0000313" key="8">
    <source>
        <dbReference type="Proteomes" id="UP000274907"/>
    </source>
</evidence>
<feature type="transmembrane region" description="Helical" evidence="5">
    <location>
        <begin position="324"/>
        <end position="342"/>
    </location>
</feature>
<sequence>MSRLNVTSFLAEGKFTPFHFWMLFWACVIITFDMYDLVIFGSVLPVLMTDWGITPAQAGLVGSSGLFGMMIGAMVFGLLADRFGRRNILIASIIMFSAATVLCAVAPGPAIFGGLRFIAGLGIGGILPTIIAMLTDYAPKRLANTFVAIVMSFFSVGGILAALVAMVVIPRFGWQATYYVAALPLLLLPLMLPYFADSPAVLLATGRENRLHAILGRIAPGKISPVTELVAVSEVPVDAAAVKRSPLAALFADGRALATLMVWVAFFMCLLMVNGLNTWLPGLMVNAGYALTAGLTFMATMNIGAIIGTLTLGRLADKLGVKKVLIPMFLVAGVSIIALGYGNSFAMLIALVFIAGACTMGAQNISYAFVSQYYPSHIRSTAIGMASGIGRLGAIGGPTFGGLLLSLGVSSQMNFLFFAIPGFIAAAAFFLVPLGKKQAPAAATTPDVGTPAPSTV</sequence>
<dbReference type="RefSeq" id="WP_126119615.1">
    <property type="nucleotide sequence ID" value="NZ_RXHJ01000002.1"/>
</dbReference>
<dbReference type="PANTHER" id="PTHR23508:SF10">
    <property type="entry name" value="CARBOXYLIC ACID TRANSPORTER PROTEIN HOMOLOG"/>
    <property type="match status" value="1"/>
</dbReference>
<dbReference type="PROSITE" id="PS50850">
    <property type="entry name" value="MFS"/>
    <property type="match status" value="1"/>
</dbReference>
<reference evidence="7 8" key="1">
    <citation type="submission" date="2018-12" db="EMBL/GenBank/DDBJ databases">
        <title>YIM 101343 draft genome.</title>
        <authorList>
            <person name="Chen X."/>
        </authorList>
    </citation>
    <scope>NUCLEOTIDE SEQUENCE [LARGE SCALE GENOMIC DNA]</scope>
    <source>
        <strain evidence="7 8">YIM 101343</strain>
    </source>
</reference>
<feature type="transmembrane region" description="Helical" evidence="5">
    <location>
        <begin position="288"/>
        <end position="312"/>
    </location>
</feature>
<feature type="transmembrane region" description="Helical" evidence="5">
    <location>
        <begin position="146"/>
        <end position="170"/>
    </location>
</feature>
<feature type="transmembrane region" description="Helical" evidence="5">
    <location>
        <begin position="382"/>
        <end position="409"/>
    </location>
</feature>
<keyword evidence="4 5" id="KW-0472">Membrane</keyword>
<feature type="transmembrane region" description="Helical" evidence="5">
    <location>
        <begin position="415"/>
        <end position="434"/>
    </location>
</feature>
<organism evidence="7 8">
    <name type="scientific">Corynebacterium hylobatis</name>
    <dbReference type="NCBI Taxonomy" id="1859290"/>
    <lineage>
        <taxon>Bacteria</taxon>
        <taxon>Bacillati</taxon>
        <taxon>Actinomycetota</taxon>
        <taxon>Actinomycetes</taxon>
        <taxon>Mycobacteriales</taxon>
        <taxon>Corynebacteriaceae</taxon>
        <taxon>Corynebacterium</taxon>
    </lineage>
</organism>
<dbReference type="GO" id="GO:0046943">
    <property type="term" value="F:carboxylic acid transmembrane transporter activity"/>
    <property type="evidence" value="ECO:0007669"/>
    <property type="project" value="TreeGrafter"/>
</dbReference>
<dbReference type="InterPro" id="IPR020846">
    <property type="entry name" value="MFS_dom"/>
</dbReference>
<feature type="transmembrane region" description="Helical" evidence="5">
    <location>
        <begin position="176"/>
        <end position="196"/>
    </location>
</feature>
<dbReference type="EMBL" id="RXHJ01000002">
    <property type="protein sequence ID" value="RSZ65519.1"/>
    <property type="molecule type" value="Genomic_DNA"/>
</dbReference>
<feature type="transmembrane region" description="Helical" evidence="5">
    <location>
        <begin position="114"/>
        <end position="134"/>
    </location>
</feature>
<dbReference type="Proteomes" id="UP000274907">
    <property type="component" value="Unassembled WGS sequence"/>
</dbReference>
<dbReference type="Pfam" id="PF07690">
    <property type="entry name" value="MFS_1"/>
    <property type="match status" value="1"/>
</dbReference>
<keyword evidence="8" id="KW-1185">Reference proteome</keyword>
<name>A0A3R9ZKF8_9CORY</name>
<feature type="transmembrane region" description="Helical" evidence="5">
    <location>
        <begin position="60"/>
        <end position="80"/>
    </location>
</feature>
<feature type="domain" description="Major facilitator superfamily (MFS) profile" evidence="6">
    <location>
        <begin position="22"/>
        <end position="437"/>
    </location>
</feature>
<feature type="transmembrane region" description="Helical" evidence="5">
    <location>
        <begin position="256"/>
        <end position="276"/>
    </location>
</feature>
<evidence type="ECO:0000256" key="2">
    <source>
        <dbReference type="ARBA" id="ARBA00022692"/>
    </source>
</evidence>
<dbReference type="GO" id="GO:0005886">
    <property type="term" value="C:plasma membrane"/>
    <property type="evidence" value="ECO:0007669"/>
    <property type="project" value="UniProtKB-SubCell"/>
</dbReference>
<evidence type="ECO:0000313" key="7">
    <source>
        <dbReference type="EMBL" id="RSZ65519.1"/>
    </source>
</evidence>
<gene>
    <name evidence="7" type="ORF">EAH68_01830</name>
</gene>
<feature type="transmembrane region" description="Helical" evidence="5">
    <location>
        <begin position="20"/>
        <end position="48"/>
    </location>
</feature>
<dbReference type="InterPro" id="IPR011701">
    <property type="entry name" value="MFS"/>
</dbReference>
<dbReference type="Gene3D" id="1.20.1250.20">
    <property type="entry name" value="MFS general substrate transporter like domains"/>
    <property type="match status" value="1"/>
</dbReference>
<comment type="caution">
    <text evidence="7">The sequence shown here is derived from an EMBL/GenBank/DDBJ whole genome shotgun (WGS) entry which is preliminary data.</text>
</comment>
<protein>
    <submittedName>
        <fullName evidence="7">MFS transporter</fullName>
    </submittedName>
</protein>
<evidence type="ECO:0000256" key="3">
    <source>
        <dbReference type="ARBA" id="ARBA00022989"/>
    </source>
</evidence>
<evidence type="ECO:0000256" key="1">
    <source>
        <dbReference type="ARBA" id="ARBA00004651"/>
    </source>
</evidence>
<dbReference type="CDD" id="cd17365">
    <property type="entry name" value="MFS_PcaK_like"/>
    <property type="match status" value="1"/>
</dbReference>
<keyword evidence="2 5" id="KW-0812">Transmembrane</keyword>
<dbReference type="PANTHER" id="PTHR23508">
    <property type="entry name" value="CARBOXYLIC ACID TRANSPORTER PROTEIN HOMOLOG"/>
    <property type="match status" value="1"/>
</dbReference>
<dbReference type="SUPFAM" id="SSF103473">
    <property type="entry name" value="MFS general substrate transporter"/>
    <property type="match status" value="1"/>
</dbReference>
<evidence type="ECO:0000256" key="4">
    <source>
        <dbReference type="ARBA" id="ARBA00023136"/>
    </source>
</evidence>
<evidence type="ECO:0000256" key="5">
    <source>
        <dbReference type="SAM" id="Phobius"/>
    </source>
</evidence>